<keyword evidence="3" id="KW-1185">Reference proteome</keyword>
<protein>
    <submittedName>
        <fullName evidence="2">Heterokaryon incompatibility protein-domain-containing protein</fullName>
    </submittedName>
</protein>
<name>A0A5N6U3Z8_ASPAV</name>
<sequence length="591" mass="68190">MTLYKYRPLLEGHIRLLTLQPGGLDNPIITCSIEHVPLDGKPTFDALSYQWGVPEFNHQVNIHRESVSITPSLYNALLHLRLNDRPRTVWADAICINQQDREERSNQVLLMGRVYQLATRVVVYAGPATDQTLLGMELATQLEDYVDNTGDKADLELFDSEEKRLQEVGFPLSNDPAWAALRSLIRLTWSSRAWMIQESLLNRRTYLQYGTEHIDYETLPSLIHGSRSRRLPAAATLMEDETSSQERDKAIGNILLMGLLRKVIFSITSARQSPSLDLLLEWTKGFDCVDQRDRIYCLLGIASNNDHLNIKPEYDLSVREVYIDATVRMLRNSHCLDLLTSVAPKRLSCDLPSWVPDWSTARDLWELMHIPFLARQTLEPFDTFHDYRASADTLSDPEFNPDGTKLTLSAAFIDSVTYTTNEVAHNLDEEVYFRWLVNELWTLRQRSRYGKETFTALWRTLLVDKFHDQEVKLSFRAWWRIHKDIVLGNDITKESELELDRAKVFGRLISWHSCTRSFSTTKNRYFCLTPQNTQEGDSVVLLKGGRTPYIVRDDGRKYIFVGEAYVHGLMHGEAFEKDSGLDIKFERTTFV</sequence>
<dbReference type="InterPro" id="IPR010730">
    <property type="entry name" value="HET"/>
</dbReference>
<dbReference type="PANTHER" id="PTHR24148">
    <property type="entry name" value="ANKYRIN REPEAT DOMAIN-CONTAINING PROTEIN 39 HOMOLOG-RELATED"/>
    <property type="match status" value="1"/>
</dbReference>
<dbReference type="AlphaFoldDB" id="A0A5N6U3Z8"/>
<evidence type="ECO:0000313" key="3">
    <source>
        <dbReference type="Proteomes" id="UP000325780"/>
    </source>
</evidence>
<dbReference type="Pfam" id="PF06985">
    <property type="entry name" value="HET"/>
    <property type="match status" value="1"/>
</dbReference>
<dbReference type="Proteomes" id="UP000325780">
    <property type="component" value="Unassembled WGS sequence"/>
</dbReference>
<dbReference type="EMBL" id="ML742041">
    <property type="protein sequence ID" value="KAE8153308.1"/>
    <property type="molecule type" value="Genomic_DNA"/>
</dbReference>
<dbReference type="PANTHER" id="PTHR24148:SF73">
    <property type="entry name" value="HET DOMAIN PROTEIN (AFU_ORTHOLOGUE AFUA_8G01020)"/>
    <property type="match status" value="1"/>
</dbReference>
<evidence type="ECO:0000313" key="2">
    <source>
        <dbReference type="EMBL" id="KAE8153308.1"/>
    </source>
</evidence>
<organism evidence="2 3">
    <name type="scientific">Aspergillus avenaceus</name>
    <dbReference type="NCBI Taxonomy" id="36643"/>
    <lineage>
        <taxon>Eukaryota</taxon>
        <taxon>Fungi</taxon>
        <taxon>Dikarya</taxon>
        <taxon>Ascomycota</taxon>
        <taxon>Pezizomycotina</taxon>
        <taxon>Eurotiomycetes</taxon>
        <taxon>Eurotiomycetidae</taxon>
        <taxon>Eurotiales</taxon>
        <taxon>Aspergillaceae</taxon>
        <taxon>Aspergillus</taxon>
        <taxon>Aspergillus subgen. Circumdati</taxon>
    </lineage>
</organism>
<feature type="domain" description="Heterokaryon incompatibility" evidence="1">
    <location>
        <begin position="44"/>
        <end position="198"/>
    </location>
</feature>
<proteinExistence type="predicted"/>
<evidence type="ECO:0000259" key="1">
    <source>
        <dbReference type="Pfam" id="PF06985"/>
    </source>
</evidence>
<reference evidence="2 3" key="1">
    <citation type="submission" date="2019-04" db="EMBL/GenBank/DDBJ databases">
        <title>Friends and foes A comparative genomics study of 23 Aspergillus species from section Flavi.</title>
        <authorList>
            <consortium name="DOE Joint Genome Institute"/>
            <person name="Kjaerbolling I."/>
            <person name="Vesth T."/>
            <person name="Frisvad J.C."/>
            <person name="Nybo J.L."/>
            <person name="Theobald S."/>
            <person name="Kildgaard S."/>
            <person name="Isbrandt T."/>
            <person name="Kuo A."/>
            <person name="Sato A."/>
            <person name="Lyhne E.K."/>
            <person name="Kogle M.E."/>
            <person name="Wiebenga A."/>
            <person name="Kun R.S."/>
            <person name="Lubbers R.J."/>
            <person name="Makela M.R."/>
            <person name="Barry K."/>
            <person name="Chovatia M."/>
            <person name="Clum A."/>
            <person name="Daum C."/>
            <person name="Haridas S."/>
            <person name="He G."/>
            <person name="LaButti K."/>
            <person name="Lipzen A."/>
            <person name="Mondo S."/>
            <person name="Riley R."/>
            <person name="Salamov A."/>
            <person name="Simmons B.A."/>
            <person name="Magnuson J.K."/>
            <person name="Henrissat B."/>
            <person name="Mortensen U.H."/>
            <person name="Larsen T.O."/>
            <person name="Devries R.P."/>
            <person name="Grigoriev I.V."/>
            <person name="Machida M."/>
            <person name="Baker S.E."/>
            <person name="Andersen M.R."/>
        </authorList>
    </citation>
    <scope>NUCLEOTIDE SEQUENCE [LARGE SCALE GENOMIC DNA]</scope>
    <source>
        <strain evidence="2 3">IBT 18842</strain>
    </source>
</reference>
<dbReference type="Pfam" id="PF26639">
    <property type="entry name" value="Het-6_barrel"/>
    <property type="match status" value="1"/>
</dbReference>
<dbReference type="OrthoDB" id="2157530at2759"/>
<dbReference type="InterPro" id="IPR052895">
    <property type="entry name" value="HetReg/Transcr_Mod"/>
</dbReference>
<accession>A0A5N6U3Z8</accession>
<gene>
    <name evidence="2" type="ORF">BDV25DRAFT_169185</name>
</gene>